<proteinExistence type="predicted"/>
<dbReference type="Pfam" id="PF13238">
    <property type="entry name" value="AAA_18"/>
    <property type="match status" value="1"/>
</dbReference>
<accession>A0ABN2NKP9</accession>
<sequence>MTVTPEVLGGLLDRIRSVGAALICVDGPAGSGKTTLAAQLADALGAPVVHLDDLYEGWEAGPDGGAANLARWVLDPLAAGAQARYRRYDWDAGAWAEWHALPPSSHVVVEGCGAAARQVDAFPGGAFVIWVEADDAERLRRGLERDGAAARDHWLRWMKDEAAHYTREHTRARAHVRLDGVGRLTH</sequence>
<organism evidence="1 2">
    <name type="scientific">Myceligenerans crystallogenes</name>
    <dbReference type="NCBI Taxonomy" id="316335"/>
    <lineage>
        <taxon>Bacteria</taxon>
        <taxon>Bacillati</taxon>
        <taxon>Actinomycetota</taxon>
        <taxon>Actinomycetes</taxon>
        <taxon>Micrococcales</taxon>
        <taxon>Promicromonosporaceae</taxon>
        <taxon>Myceligenerans</taxon>
    </lineage>
</organism>
<gene>
    <name evidence="1" type="ORF">GCM10009751_36370</name>
</gene>
<name>A0ABN2NKP9_9MICO</name>
<dbReference type="Proteomes" id="UP001501094">
    <property type="component" value="Unassembled WGS sequence"/>
</dbReference>
<dbReference type="InterPro" id="IPR027417">
    <property type="entry name" value="P-loop_NTPase"/>
</dbReference>
<dbReference type="EMBL" id="BAAANL010000008">
    <property type="protein sequence ID" value="GAA1873578.1"/>
    <property type="molecule type" value="Genomic_DNA"/>
</dbReference>
<dbReference type="RefSeq" id="WP_344105711.1">
    <property type="nucleotide sequence ID" value="NZ_BAAANL010000008.1"/>
</dbReference>
<protein>
    <submittedName>
        <fullName evidence="1">AAA family ATPase</fullName>
    </submittedName>
</protein>
<evidence type="ECO:0000313" key="1">
    <source>
        <dbReference type="EMBL" id="GAA1873578.1"/>
    </source>
</evidence>
<evidence type="ECO:0000313" key="2">
    <source>
        <dbReference type="Proteomes" id="UP001501094"/>
    </source>
</evidence>
<keyword evidence="2" id="KW-1185">Reference proteome</keyword>
<comment type="caution">
    <text evidence="1">The sequence shown here is derived from an EMBL/GenBank/DDBJ whole genome shotgun (WGS) entry which is preliminary data.</text>
</comment>
<reference evidence="1 2" key="1">
    <citation type="journal article" date="2019" name="Int. J. Syst. Evol. Microbiol.">
        <title>The Global Catalogue of Microorganisms (GCM) 10K type strain sequencing project: providing services to taxonomists for standard genome sequencing and annotation.</title>
        <authorList>
            <consortium name="The Broad Institute Genomics Platform"/>
            <consortium name="The Broad Institute Genome Sequencing Center for Infectious Disease"/>
            <person name="Wu L."/>
            <person name="Ma J."/>
        </authorList>
    </citation>
    <scope>NUCLEOTIDE SEQUENCE [LARGE SCALE GENOMIC DNA]</scope>
    <source>
        <strain evidence="1 2">JCM 14326</strain>
    </source>
</reference>
<dbReference type="Gene3D" id="3.40.50.300">
    <property type="entry name" value="P-loop containing nucleotide triphosphate hydrolases"/>
    <property type="match status" value="1"/>
</dbReference>
<dbReference type="SUPFAM" id="SSF52540">
    <property type="entry name" value="P-loop containing nucleoside triphosphate hydrolases"/>
    <property type="match status" value="1"/>
</dbReference>